<protein>
    <recommendedName>
        <fullName evidence="4 5">Large ribosomal subunit protein uL24</fullName>
    </recommendedName>
</protein>
<dbReference type="Proteomes" id="UP000230922">
    <property type="component" value="Unassembled WGS sequence"/>
</dbReference>
<sequence length="105" mass="11672">MHKLKIKKGDTVKVLSGKDKGKTGKVLRVFPKMRKVMVEDVNLHTRFQKSKKTGQPSQKIVFPSPIDTSKLMLMDSSSGKPSRIGYIFLENGSKQRVAKVSGKAV</sequence>
<name>A0A2H0VBG5_9BACT</name>
<keyword evidence="5" id="KW-0699">rRNA-binding</keyword>
<organism evidence="8 9">
    <name type="scientific">Candidatus Doudnabacteria bacterium CG10_big_fil_rev_8_21_14_0_10_42_18</name>
    <dbReference type="NCBI Taxonomy" id="1974552"/>
    <lineage>
        <taxon>Bacteria</taxon>
        <taxon>Candidatus Doudnaibacteriota</taxon>
    </lineage>
</organism>
<evidence type="ECO:0000256" key="6">
    <source>
        <dbReference type="RuleBase" id="RU003477"/>
    </source>
</evidence>
<comment type="caution">
    <text evidence="8">The sequence shown here is derived from an EMBL/GenBank/DDBJ whole genome shotgun (WGS) entry which is preliminary data.</text>
</comment>
<evidence type="ECO:0000256" key="2">
    <source>
        <dbReference type="ARBA" id="ARBA00022980"/>
    </source>
</evidence>
<accession>A0A2H0VBG5</accession>
<dbReference type="GO" id="GO:0006412">
    <property type="term" value="P:translation"/>
    <property type="evidence" value="ECO:0007669"/>
    <property type="project" value="UniProtKB-UniRule"/>
</dbReference>
<comment type="function">
    <text evidence="5">One of the proteins that surrounds the polypeptide exit tunnel on the outside of the subunit.</text>
</comment>
<dbReference type="InterPro" id="IPR041988">
    <property type="entry name" value="Ribosomal_uL24_KOW"/>
</dbReference>
<dbReference type="Gene3D" id="2.30.30.30">
    <property type="match status" value="1"/>
</dbReference>
<dbReference type="InterPro" id="IPR005824">
    <property type="entry name" value="KOW"/>
</dbReference>
<dbReference type="InterPro" id="IPR003256">
    <property type="entry name" value="Ribosomal_uL24"/>
</dbReference>
<dbReference type="SUPFAM" id="SSF50104">
    <property type="entry name" value="Translation proteins SH3-like domain"/>
    <property type="match status" value="1"/>
</dbReference>
<gene>
    <name evidence="5 8" type="primary">rplX</name>
    <name evidence="8" type="ORF">COT92_01045</name>
</gene>
<dbReference type="Pfam" id="PF17136">
    <property type="entry name" value="ribosomal_L24"/>
    <property type="match status" value="1"/>
</dbReference>
<dbReference type="GO" id="GO:0003735">
    <property type="term" value="F:structural constituent of ribosome"/>
    <property type="evidence" value="ECO:0007669"/>
    <property type="project" value="InterPro"/>
</dbReference>
<dbReference type="GO" id="GO:1990904">
    <property type="term" value="C:ribonucleoprotein complex"/>
    <property type="evidence" value="ECO:0007669"/>
    <property type="project" value="UniProtKB-KW"/>
</dbReference>
<dbReference type="PROSITE" id="PS01108">
    <property type="entry name" value="RIBOSOMAL_L24"/>
    <property type="match status" value="1"/>
</dbReference>
<dbReference type="PANTHER" id="PTHR12903">
    <property type="entry name" value="MITOCHONDRIAL RIBOSOMAL PROTEIN L24"/>
    <property type="match status" value="1"/>
</dbReference>
<dbReference type="InterPro" id="IPR057264">
    <property type="entry name" value="Ribosomal_uL24_C"/>
</dbReference>
<dbReference type="SMART" id="SM00739">
    <property type="entry name" value="KOW"/>
    <property type="match status" value="1"/>
</dbReference>
<dbReference type="InterPro" id="IPR014722">
    <property type="entry name" value="Rib_uL2_dom2"/>
</dbReference>
<evidence type="ECO:0000256" key="4">
    <source>
        <dbReference type="ARBA" id="ARBA00035206"/>
    </source>
</evidence>
<dbReference type="GO" id="GO:0005840">
    <property type="term" value="C:ribosome"/>
    <property type="evidence" value="ECO:0007669"/>
    <property type="project" value="UniProtKB-KW"/>
</dbReference>
<dbReference type="EMBL" id="PFAK01000016">
    <property type="protein sequence ID" value="PIR96457.1"/>
    <property type="molecule type" value="Genomic_DNA"/>
</dbReference>
<comment type="similarity">
    <text evidence="1 5 6">Belongs to the universal ribosomal protein uL24 family.</text>
</comment>
<reference evidence="9" key="1">
    <citation type="submission" date="2017-09" db="EMBL/GenBank/DDBJ databases">
        <title>Depth-based differentiation of microbial function through sediment-hosted aquifers and enrichment of novel symbionts in the deep terrestrial subsurface.</title>
        <authorList>
            <person name="Probst A.J."/>
            <person name="Ladd B."/>
            <person name="Jarett J.K."/>
            <person name="Geller-Mcgrath D.E."/>
            <person name="Sieber C.M.K."/>
            <person name="Emerson J.B."/>
            <person name="Anantharaman K."/>
            <person name="Thomas B.C."/>
            <person name="Malmstrom R."/>
            <person name="Stieglmeier M."/>
            <person name="Klingl A."/>
            <person name="Woyke T."/>
            <person name="Ryan C.M."/>
            <person name="Banfield J.F."/>
        </authorList>
    </citation>
    <scope>NUCLEOTIDE SEQUENCE [LARGE SCALE GENOMIC DNA]</scope>
</reference>
<dbReference type="CDD" id="cd06089">
    <property type="entry name" value="KOW_RPL26"/>
    <property type="match status" value="1"/>
</dbReference>
<comment type="subunit">
    <text evidence="5">Part of the 50S ribosomal subunit.</text>
</comment>
<evidence type="ECO:0000313" key="9">
    <source>
        <dbReference type="Proteomes" id="UP000230922"/>
    </source>
</evidence>
<evidence type="ECO:0000256" key="3">
    <source>
        <dbReference type="ARBA" id="ARBA00023274"/>
    </source>
</evidence>
<keyword evidence="5" id="KW-0694">RNA-binding</keyword>
<evidence type="ECO:0000259" key="7">
    <source>
        <dbReference type="SMART" id="SM00739"/>
    </source>
</evidence>
<dbReference type="InterPro" id="IPR005825">
    <property type="entry name" value="Ribosomal_uL24_CS"/>
</dbReference>
<feature type="domain" description="KOW" evidence="7">
    <location>
        <begin position="5"/>
        <end position="32"/>
    </location>
</feature>
<dbReference type="InterPro" id="IPR008991">
    <property type="entry name" value="Translation_prot_SH3-like_sf"/>
</dbReference>
<dbReference type="NCBIfam" id="TIGR01079">
    <property type="entry name" value="rplX_bact"/>
    <property type="match status" value="1"/>
</dbReference>
<dbReference type="AlphaFoldDB" id="A0A2H0VBG5"/>
<dbReference type="Pfam" id="PF00467">
    <property type="entry name" value="KOW"/>
    <property type="match status" value="1"/>
</dbReference>
<dbReference type="HAMAP" id="MF_01326_B">
    <property type="entry name" value="Ribosomal_uL24_B"/>
    <property type="match status" value="1"/>
</dbReference>
<comment type="function">
    <text evidence="5">One of two assembly initiator proteins, it binds directly to the 5'-end of the 23S rRNA, where it nucleates assembly of the 50S subunit.</text>
</comment>
<evidence type="ECO:0000313" key="8">
    <source>
        <dbReference type="EMBL" id="PIR96457.1"/>
    </source>
</evidence>
<evidence type="ECO:0000256" key="1">
    <source>
        <dbReference type="ARBA" id="ARBA00010618"/>
    </source>
</evidence>
<proteinExistence type="inferred from homology"/>
<keyword evidence="3 5" id="KW-0687">Ribonucleoprotein</keyword>
<evidence type="ECO:0000256" key="5">
    <source>
        <dbReference type="HAMAP-Rule" id="MF_01326"/>
    </source>
</evidence>
<keyword evidence="2 5" id="KW-0689">Ribosomal protein</keyword>
<dbReference type="GO" id="GO:0019843">
    <property type="term" value="F:rRNA binding"/>
    <property type="evidence" value="ECO:0007669"/>
    <property type="project" value="UniProtKB-UniRule"/>
</dbReference>